<feature type="transmembrane region" description="Helical" evidence="1">
    <location>
        <begin position="191"/>
        <end position="224"/>
    </location>
</feature>
<sequence length="276" mass="29893">MTEFAQEQPIKKKRFWQRLRENPVTVKELRSRMRGRRAFVVLTVHLLFMSGFITLVYSAFASSASGPFGPDARDVGKVIFNSVVGIQVLLVIFVGPSFTAGAISGEKERQTYDLLRTTLLTAKSFVAGKLISALSYVMLLIFAAIPLQSIAFLMGGVAFIELFLSQVIIMVAAVTFALWGLYASSRMRTTLAASVVTFGGALFVTVGIPIIVGLFSAILGPLFFGAATLSWVVEAAIMYGAFFLAATNLPATLIVSDIVLVEEGSLWFFNMSLSSS</sequence>
<dbReference type="EMBL" id="UOEU01000523">
    <property type="protein sequence ID" value="VAW34306.1"/>
    <property type="molecule type" value="Genomic_DNA"/>
</dbReference>
<feature type="transmembrane region" description="Helical" evidence="1">
    <location>
        <begin position="38"/>
        <end position="59"/>
    </location>
</feature>
<accession>A0A3B0VQ45</accession>
<keyword evidence="1" id="KW-0812">Transmembrane</keyword>
<keyword evidence="1" id="KW-1133">Transmembrane helix</keyword>
<organism evidence="2">
    <name type="scientific">hydrothermal vent metagenome</name>
    <dbReference type="NCBI Taxonomy" id="652676"/>
    <lineage>
        <taxon>unclassified sequences</taxon>
        <taxon>metagenomes</taxon>
        <taxon>ecological metagenomes</taxon>
    </lineage>
</organism>
<dbReference type="PANTHER" id="PTHR43471">
    <property type="entry name" value="ABC TRANSPORTER PERMEASE"/>
    <property type="match status" value="1"/>
</dbReference>
<gene>
    <name evidence="2" type="ORF">MNBD_CHLOROFLEXI01-4388</name>
</gene>
<feature type="non-terminal residue" evidence="2">
    <location>
        <position position="276"/>
    </location>
</feature>
<evidence type="ECO:0000256" key="1">
    <source>
        <dbReference type="SAM" id="Phobius"/>
    </source>
</evidence>
<dbReference type="PANTHER" id="PTHR43471:SF12">
    <property type="entry name" value="HYPOTHETICAL MEMBRANE PROTEIN, CONSERVED"/>
    <property type="match status" value="1"/>
</dbReference>
<dbReference type="AlphaFoldDB" id="A0A3B0VQ45"/>
<proteinExistence type="predicted"/>
<keyword evidence="1" id="KW-0472">Membrane</keyword>
<evidence type="ECO:0000313" key="2">
    <source>
        <dbReference type="EMBL" id="VAW34306.1"/>
    </source>
</evidence>
<protein>
    <submittedName>
        <fullName evidence="2">Uncharacterized protein</fullName>
    </submittedName>
</protein>
<feature type="transmembrane region" description="Helical" evidence="1">
    <location>
        <begin position="124"/>
        <end position="145"/>
    </location>
</feature>
<feature type="transmembrane region" description="Helical" evidence="1">
    <location>
        <begin position="151"/>
        <end position="179"/>
    </location>
</feature>
<reference evidence="2" key="1">
    <citation type="submission" date="2018-06" db="EMBL/GenBank/DDBJ databases">
        <authorList>
            <person name="Zhirakovskaya E."/>
        </authorList>
    </citation>
    <scope>NUCLEOTIDE SEQUENCE</scope>
</reference>
<feature type="transmembrane region" description="Helical" evidence="1">
    <location>
        <begin position="79"/>
        <end position="103"/>
    </location>
</feature>
<name>A0A3B0VQ45_9ZZZZ</name>